<evidence type="ECO:0000256" key="3">
    <source>
        <dbReference type="ARBA" id="ARBA00022801"/>
    </source>
</evidence>
<feature type="active site" description="Proton donor" evidence="4">
    <location>
        <position position="332"/>
    </location>
</feature>
<dbReference type="InterPro" id="IPR029058">
    <property type="entry name" value="AB_hydrolase_fold"/>
</dbReference>
<dbReference type="GO" id="GO:0097176">
    <property type="term" value="P:epoxide metabolic process"/>
    <property type="evidence" value="ECO:0007669"/>
    <property type="project" value="TreeGrafter"/>
</dbReference>
<keyword evidence="8" id="KW-1185">Reference proteome</keyword>
<feature type="domain" description="Epoxide hydrolase N-terminal" evidence="6">
    <location>
        <begin position="22"/>
        <end position="140"/>
    </location>
</feature>
<feature type="active site" description="Proton acceptor" evidence="4">
    <location>
        <position position="384"/>
    </location>
</feature>
<dbReference type="PIRSF" id="PIRSF001112">
    <property type="entry name" value="Epoxide_hydrolase"/>
    <property type="match status" value="1"/>
</dbReference>
<dbReference type="PANTHER" id="PTHR21661:SF35">
    <property type="entry name" value="EPOXIDE HYDROLASE"/>
    <property type="match status" value="1"/>
</dbReference>
<dbReference type="Gene3D" id="3.40.50.1820">
    <property type="entry name" value="alpha/beta hydrolase"/>
    <property type="match status" value="1"/>
</dbReference>
<dbReference type="GO" id="GO:0004301">
    <property type="term" value="F:epoxide hydrolase activity"/>
    <property type="evidence" value="ECO:0007669"/>
    <property type="project" value="TreeGrafter"/>
</dbReference>
<dbReference type="SUPFAM" id="SSF53474">
    <property type="entry name" value="alpha/beta-Hydrolases"/>
    <property type="match status" value="1"/>
</dbReference>
<reference evidence="7" key="1">
    <citation type="submission" date="2022-10" db="EMBL/GenBank/DDBJ databases">
        <title>Determination and structural analysis of whole genome sequence of Sarocladium strictum F4-1.</title>
        <authorList>
            <person name="Hu L."/>
            <person name="Jiang Y."/>
        </authorList>
    </citation>
    <scope>NUCLEOTIDE SEQUENCE</scope>
    <source>
        <strain evidence="7">F4-1</strain>
    </source>
</reference>
<dbReference type="Proteomes" id="UP001175261">
    <property type="component" value="Unassembled WGS sequence"/>
</dbReference>
<evidence type="ECO:0000256" key="1">
    <source>
        <dbReference type="ARBA" id="ARBA00010088"/>
    </source>
</evidence>
<evidence type="ECO:0000256" key="2">
    <source>
        <dbReference type="ARBA" id="ARBA00022797"/>
    </source>
</evidence>
<dbReference type="InterPro" id="IPR010497">
    <property type="entry name" value="Epoxide_hydro_N"/>
</dbReference>
<dbReference type="EMBL" id="JAPDFR010000008">
    <property type="protein sequence ID" value="KAK0384548.1"/>
    <property type="molecule type" value="Genomic_DNA"/>
</dbReference>
<feature type="active site" description="Nucleophile" evidence="4">
    <location>
        <position position="206"/>
    </location>
</feature>
<dbReference type="InterPro" id="IPR000639">
    <property type="entry name" value="Epox_hydrolase-like"/>
</dbReference>
<evidence type="ECO:0000313" key="8">
    <source>
        <dbReference type="Proteomes" id="UP001175261"/>
    </source>
</evidence>
<keyword evidence="2" id="KW-0058">Aromatic hydrocarbons catabolism</keyword>
<comment type="caution">
    <text evidence="7">The sequence shown here is derived from an EMBL/GenBank/DDBJ whole genome shotgun (WGS) entry which is preliminary data.</text>
</comment>
<accession>A0AA39GC17</accession>
<dbReference type="Pfam" id="PF06441">
    <property type="entry name" value="EHN"/>
    <property type="match status" value="1"/>
</dbReference>
<name>A0AA39GC17_SARSR</name>
<sequence length="409" mass="46259">MSPATVSWSPVSLGPNDFGLKPQPFHISVKPDFIHETQQKARHFRPSLSLTQDQDSEPDWSDGPPAPEVAALARYWAEDYKWEAVQERMNSELSHFTITLPGVRGYETPIPLHFVHERSHDEEAIPLLLLHGWPSTHLEWEKVIQPLVSPQEPETKSFHVVVPDLPGFGFSPAPTRAGLGPHEMGLAMDALMGALGYRRYGIVTTDLGWQMGMWMVQDVGHNIIGHMTDFFIPQPTPADVRRLQDGQSTEQEAEYLQSMQGYMDRHAAYATIQSQKPLALASAMADSPVGYAAWIWHLMYAVSDGYAYSHEELVTSTMMLYMQGPYGNLRTYKEFYKAGFSRISQWLNPNGPYPELKRFPIAPRSWIERVANVVYMAGHDFGGHFPAVSNPELWVEDTRNFFKLVSKAT</sequence>
<protein>
    <recommendedName>
        <fullName evidence="6">Epoxide hydrolase N-terminal domain-containing protein</fullName>
    </recommendedName>
</protein>
<evidence type="ECO:0000256" key="5">
    <source>
        <dbReference type="SAM" id="MobiDB-lite"/>
    </source>
</evidence>
<comment type="similarity">
    <text evidence="1">Belongs to the peptidase S33 family.</text>
</comment>
<evidence type="ECO:0000256" key="4">
    <source>
        <dbReference type="PIRSR" id="PIRSR001112-1"/>
    </source>
</evidence>
<proteinExistence type="inferred from homology"/>
<dbReference type="PANTHER" id="PTHR21661">
    <property type="entry name" value="EPOXIDE HYDROLASE 1-RELATED"/>
    <property type="match status" value="1"/>
</dbReference>
<gene>
    <name evidence="7" type="ORF">NLU13_8634</name>
</gene>
<evidence type="ECO:0000313" key="7">
    <source>
        <dbReference type="EMBL" id="KAK0384548.1"/>
    </source>
</evidence>
<keyword evidence="3" id="KW-0378">Hydrolase</keyword>
<organism evidence="7 8">
    <name type="scientific">Sarocladium strictum</name>
    <name type="common">Black bundle disease fungus</name>
    <name type="synonym">Acremonium strictum</name>
    <dbReference type="NCBI Taxonomy" id="5046"/>
    <lineage>
        <taxon>Eukaryota</taxon>
        <taxon>Fungi</taxon>
        <taxon>Dikarya</taxon>
        <taxon>Ascomycota</taxon>
        <taxon>Pezizomycotina</taxon>
        <taxon>Sordariomycetes</taxon>
        <taxon>Hypocreomycetidae</taxon>
        <taxon>Hypocreales</taxon>
        <taxon>Sarocladiaceae</taxon>
        <taxon>Sarocladium</taxon>
    </lineage>
</organism>
<dbReference type="PRINTS" id="PR00412">
    <property type="entry name" value="EPOXHYDRLASE"/>
</dbReference>
<feature type="region of interest" description="Disordered" evidence="5">
    <location>
        <begin position="44"/>
        <end position="65"/>
    </location>
</feature>
<evidence type="ECO:0000259" key="6">
    <source>
        <dbReference type="Pfam" id="PF06441"/>
    </source>
</evidence>
<dbReference type="AlphaFoldDB" id="A0AA39GC17"/>
<dbReference type="InterPro" id="IPR016292">
    <property type="entry name" value="Epoxide_hydrolase"/>
</dbReference>